<reference evidence="2" key="1">
    <citation type="journal article" date="2021" name="Nat. Commun.">
        <title>Genetic determinants of endophytism in the Arabidopsis root mycobiome.</title>
        <authorList>
            <person name="Mesny F."/>
            <person name="Miyauchi S."/>
            <person name="Thiergart T."/>
            <person name="Pickel B."/>
            <person name="Atanasova L."/>
            <person name="Karlsson M."/>
            <person name="Huettel B."/>
            <person name="Barry K.W."/>
            <person name="Haridas S."/>
            <person name="Chen C."/>
            <person name="Bauer D."/>
            <person name="Andreopoulos W."/>
            <person name="Pangilinan J."/>
            <person name="LaButti K."/>
            <person name="Riley R."/>
            <person name="Lipzen A."/>
            <person name="Clum A."/>
            <person name="Drula E."/>
            <person name="Henrissat B."/>
            <person name="Kohler A."/>
            <person name="Grigoriev I.V."/>
            <person name="Martin F.M."/>
            <person name="Hacquard S."/>
        </authorList>
    </citation>
    <scope>NUCLEOTIDE SEQUENCE</scope>
    <source>
        <strain evidence="2">MPI-CAGE-CH-0230</strain>
    </source>
</reference>
<dbReference type="RefSeq" id="XP_046017230.1">
    <property type="nucleotide sequence ID" value="XM_046163323.1"/>
</dbReference>
<dbReference type="GeneID" id="70192869"/>
<organism evidence="2 3">
    <name type="scientific">Microdochium trichocladiopsis</name>
    <dbReference type="NCBI Taxonomy" id="1682393"/>
    <lineage>
        <taxon>Eukaryota</taxon>
        <taxon>Fungi</taxon>
        <taxon>Dikarya</taxon>
        <taxon>Ascomycota</taxon>
        <taxon>Pezizomycotina</taxon>
        <taxon>Sordariomycetes</taxon>
        <taxon>Xylariomycetidae</taxon>
        <taxon>Xylariales</taxon>
        <taxon>Microdochiaceae</taxon>
        <taxon>Microdochium</taxon>
    </lineage>
</organism>
<protein>
    <submittedName>
        <fullName evidence="2">Uncharacterized protein</fullName>
    </submittedName>
</protein>
<dbReference type="Proteomes" id="UP000756346">
    <property type="component" value="Unassembled WGS sequence"/>
</dbReference>
<name>A0A9P8YHM2_9PEZI</name>
<accession>A0A9P8YHM2</accession>
<sequence length="232" mass="25314">MFSNVLYCVGLPLRLSHLAGSRGLPFGGTPQDQRSGMKFRSQPVQWQAHGLWPRNQRTRAAAHMLCATALLGRAIRHRSDASLNPTVVRQARQACAAVRASMSLSPPACNPRRGGPALFFLEGVGGRCLSLCLLIEFPLSVSFLLFWVYRGADIPETAAHGKDGWGKSLVAATSRLVRLGNSCRRRQETMAKPLRRDNKWGCANADRLAGNSQNNGFLSPADHPWDAGRACP</sequence>
<gene>
    <name evidence="2" type="ORF">B0I36DRAFT_75625</name>
</gene>
<dbReference type="EMBL" id="JAGTJQ010000002">
    <property type="protein sequence ID" value="KAH7038109.1"/>
    <property type="molecule type" value="Genomic_DNA"/>
</dbReference>
<evidence type="ECO:0000313" key="3">
    <source>
        <dbReference type="Proteomes" id="UP000756346"/>
    </source>
</evidence>
<proteinExistence type="predicted"/>
<comment type="caution">
    <text evidence="2">The sequence shown here is derived from an EMBL/GenBank/DDBJ whole genome shotgun (WGS) entry which is preliminary data.</text>
</comment>
<keyword evidence="3" id="KW-1185">Reference proteome</keyword>
<feature type="region of interest" description="Disordered" evidence="1">
    <location>
        <begin position="213"/>
        <end position="232"/>
    </location>
</feature>
<evidence type="ECO:0000256" key="1">
    <source>
        <dbReference type="SAM" id="MobiDB-lite"/>
    </source>
</evidence>
<evidence type="ECO:0000313" key="2">
    <source>
        <dbReference type="EMBL" id="KAH7038109.1"/>
    </source>
</evidence>
<dbReference type="AlphaFoldDB" id="A0A9P8YHM2"/>